<evidence type="ECO:0000313" key="7">
    <source>
        <dbReference type="Proteomes" id="UP001186944"/>
    </source>
</evidence>
<name>A0AA88YCU0_PINIB</name>
<dbReference type="Pfam" id="PF00078">
    <property type="entry name" value="RVT_1"/>
    <property type="match status" value="1"/>
</dbReference>
<evidence type="ECO:0000256" key="2">
    <source>
        <dbReference type="ARBA" id="ARBA00022771"/>
    </source>
</evidence>
<dbReference type="CDD" id="cd01650">
    <property type="entry name" value="RT_nLTR_like"/>
    <property type="match status" value="1"/>
</dbReference>
<reference evidence="6" key="1">
    <citation type="submission" date="2019-08" db="EMBL/GenBank/DDBJ databases">
        <title>The improved chromosome-level genome for the pearl oyster Pinctada fucata martensii using PacBio sequencing and Hi-C.</title>
        <authorList>
            <person name="Zheng Z."/>
        </authorList>
    </citation>
    <scope>NUCLEOTIDE SEQUENCE</scope>
    <source>
        <strain evidence="6">ZZ-2019</strain>
        <tissue evidence="6">Adductor muscle</tissue>
    </source>
</reference>
<dbReference type="SUPFAM" id="SSF57903">
    <property type="entry name" value="FYVE/PHD zinc finger"/>
    <property type="match status" value="1"/>
</dbReference>
<keyword evidence="1" id="KW-0479">Metal-binding</keyword>
<dbReference type="Gene3D" id="3.30.40.10">
    <property type="entry name" value="Zinc/RING finger domain, C3HC4 (zinc finger)"/>
    <property type="match status" value="1"/>
</dbReference>
<dbReference type="PROSITE" id="PS50878">
    <property type="entry name" value="RT_POL"/>
    <property type="match status" value="1"/>
</dbReference>
<evidence type="ECO:0000259" key="5">
    <source>
        <dbReference type="PROSITE" id="PS50878"/>
    </source>
</evidence>
<dbReference type="InterPro" id="IPR011011">
    <property type="entry name" value="Znf_FYVE_PHD"/>
</dbReference>
<sequence length="995" mass="114190">MNALTLLTFVLMLGIPNWNNWTWNHQQILHATLNPKMLSTGRRPLNLPLTTGKSKVIFLLVILMSGDIEPNPGPRTSQKSIYPCGLCEHPVTWNCKGVCCDGCNIWHHQSCIELCTYDYELLERSNVQWLCCKCDSINVTTFTFRSYEINLSNIYEPLSNIDCSMESIKTDIFSPLKTSSPKIRDQSSHSRSCRNSKPSITSVEGNPYSVPKKQNIRIMTVNCRSIKDKSQDLTLAIDYLKPDVICGTESWLKGIKPGKNPSHDAIKSSEVFPPNFNVYRNDRGTLGGANWENLKASLRNLANNISKLQSEGKSIQDIWEFFKSSIHKILDKHIPARELKSRHSTPWITHRERKLLKKKQRLYKQAKKTKNWTNYRQFQKECKSKLRKAEWNYVNNNILEGLNNNNTKPFWKYVKSKKQDSFGIAPLKSGNKLITDSKEKAGVLNKQFQSVFTKEEHGPMPKTSKTCKNPNQAIKINIEGVRKLLSKVNPSKASGPDNIPNRILKECAEQLAPSLATIFQLSLDSGELPSDWRDANISSIYKKGDKHQAENYRPVSLTSVSSKLLEHIICRHILKHLEKTKILTTLNHGFRSGFSCETQLLTTMNDLLINYDKGKQTDLAILDFSKAFDTVPHQKLLHILSQYGIRGRTLSWLTSFLTRRTMRTVVEGEKSEAVPVESGVPQGTVLGPLLFLCHINDLPDSVTSQVRLFADDCLLYRQINNYGDQEKLQEDLHNLQKWANDWGMRFNAIKCYIMSIRQKTSKYYTLDNHVLEEVENNPYLGLQISSDLKYSTHINKITKKAHSTLGFLRRNLSHCTENCRKTAYVSMVRSTLEYGSIVWDPFQKQDIDKLERVQRKAIRFIKRDYHNREEGFITTKAKELDLQPLQHRRTSLRLIMLYKVVEGLVPGLPTHNFIQKAKPRRQIKLKTFDNCENTNILSSQVKNNSKCLETTSTKTNQYRSSFFVDTVIKWNQLEENIVCAKSVEAFKTALDSLCQ</sequence>
<dbReference type="InterPro" id="IPR019786">
    <property type="entry name" value="Zinc_finger_PHD-type_CS"/>
</dbReference>
<keyword evidence="3" id="KW-0862">Zinc</keyword>
<dbReference type="InterPro" id="IPR013083">
    <property type="entry name" value="Znf_RING/FYVE/PHD"/>
</dbReference>
<evidence type="ECO:0000313" key="6">
    <source>
        <dbReference type="EMBL" id="KAK3099601.1"/>
    </source>
</evidence>
<gene>
    <name evidence="6" type="ORF">FSP39_006890</name>
</gene>
<keyword evidence="2" id="KW-0863">Zinc-finger</keyword>
<feature type="region of interest" description="Disordered" evidence="4">
    <location>
        <begin position="177"/>
        <end position="208"/>
    </location>
</feature>
<feature type="compositionally biased region" description="Polar residues" evidence="4">
    <location>
        <begin position="189"/>
        <end position="204"/>
    </location>
</feature>
<dbReference type="AlphaFoldDB" id="A0AA88YCU0"/>
<feature type="domain" description="Reverse transcriptase" evidence="5">
    <location>
        <begin position="521"/>
        <end position="784"/>
    </location>
</feature>
<evidence type="ECO:0000256" key="4">
    <source>
        <dbReference type="SAM" id="MobiDB-lite"/>
    </source>
</evidence>
<evidence type="ECO:0000256" key="3">
    <source>
        <dbReference type="ARBA" id="ARBA00022833"/>
    </source>
</evidence>
<dbReference type="SUPFAM" id="SSF56672">
    <property type="entry name" value="DNA/RNA polymerases"/>
    <property type="match status" value="1"/>
</dbReference>
<protein>
    <recommendedName>
        <fullName evidence="5">Reverse transcriptase domain-containing protein</fullName>
    </recommendedName>
</protein>
<dbReference type="PROSITE" id="PS01359">
    <property type="entry name" value="ZF_PHD_1"/>
    <property type="match status" value="1"/>
</dbReference>
<keyword evidence="7" id="KW-1185">Reference proteome</keyword>
<dbReference type="InterPro" id="IPR043502">
    <property type="entry name" value="DNA/RNA_pol_sf"/>
</dbReference>
<dbReference type="EMBL" id="VSWD01000006">
    <property type="protein sequence ID" value="KAK3099601.1"/>
    <property type="molecule type" value="Genomic_DNA"/>
</dbReference>
<dbReference type="PANTHER" id="PTHR33332">
    <property type="entry name" value="REVERSE TRANSCRIPTASE DOMAIN-CONTAINING PROTEIN"/>
    <property type="match status" value="1"/>
</dbReference>
<proteinExistence type="predicted"/>
<evidence type="ECO:0000256" key="1">
    <source>
        <dbReference type="ARBA" id="ARBA00022723"/>
    </source>
</evidence>
<organism evidence="6 7">
    <name type="scientific">Pinctada imbricata</name>
    <name type="common">Atlantic pearl-oyster</name>
    <name type="synonym">Pinctada martensii</name>
    <dbReference type="NCBI Taxonomy" id="66713"/>
    <lineage>
        <taxon>Eukaryota</taxon>
        <taxon>Metazoa</taxon>
        <taxon>Spiralia</taxon>
        <taxon>Lophotrochozoa</taxon>
        <taxon>Mollusca</taxon>
        <taxon>Bivalvia</taxon>
        <taxon>Autobranchia</taxon>
        <taxon>Pteriomorphia</taxon>
        <taxon>Pterioida</taxon>
        <taxon>Pterioidea</taxon>
        <taxon>Pteriidae</taxon>
        <taxon>Pinctada</taxon>
    </lineage>
</organism>
<accession>A0AA88YCU0</accession>
<comment type="caution">
    <text evidence="6">The sequence shown here is derived from an EMBL/GenBank/DDBJ whole genome shotgun (WGS) entry which is preliminary data.</text>
</comment>
<dbReference type="InterPro" id="IPR000477">
    <property type="entry name" value="RT_dom"/>
</dbReference>
<dbReference type="GO" id="GO:0008270">
    <property type="term" value="F:zinc ion binding"/>
    <property type="evidence" value="ECO:0007669"/>
    <property type="project" value="UniProtKB-KW"/>
</dbReference>
<dbReference type="Proteomes" id="UP001186944">
    <property type="component" value="Unassembled WGS sequence"/>
</dbReference>